<sequence length="159" mass="17986">MNKLLSIIFLSSFLGACGISKYIPDMPDLSLPSIPSIKPYKADVRQGSVLTRFAINQLKTGMSKRQVQDIIGQPSILDPFHNNQWNYIHYTTLGSGEIINYRLILTFTADKLTNINTDGIRSLPKMTKKEQIKQAERLNKEKSKTKEEGLLLMKEITGE</sequence>
<keyword evidence="3 4" id="KW-0998">Cell outer membrane</keyword>
<feature type="domain" description="Outer membrane protein assembly factor BamE" evidence="5">
    <location>
        <begin position="47"/>
        <end position="114"/>
    </location>
</feature>
<organism evidence="6 7">
    <name type="scientific">endosymbiont of Bathymodiolus septemdierum str. Myojin knoll</name>
    <dbReference type="NCBI Taxonomy" id="1303921"/>
    <lineage>
        <taxon>Bacteria</taxon>
        <taxon>Pseudomonadati</taxon>
        <taxon>Pseudomonadota</taxon>
        <taxon>Gammaproteobacteria</taxon>
        <taxon>sulfur-oxidizing symbionts</taxon>
    </lineage>
</organism>
<keyword evidence="1 4" id="KW-0732">Signal</keyword>
<dbReference type="OrthoDB" id="9808250at2"/>
<keyword evidence="2 4" id="KW-0472">Membrane</keyword>
<dbReference type="AlphaFoldDB" id="A0A0P0USE3"/>
<gene>
    <name evidence="6" type="primary">smpA</name>
    <name evidence="4" type="synonym">bamE</name>
    <name evidence="6" type="ORF">BSEPE_1083</name>
</gene>
<evidence type="ECO:0000313" key="6">
    <source>
        <dbReference type="EMBL" id="BAS68073.1"/>
    </source>
</evidence>
<dbReference type="PANTHER" id="PTHR37482:SF1">
    <property type="entry name" value="OUTER MEMBRANE PROTEIN ASSEMBLY FACTOR BAME"/>
    <property type="match status" value="1"/>
</dbReference>
<comment type="subunit">
    <text evidence="4">Part of the Bam complex.</text>
</comment>
<dbReference type="InterPro" id="IPR037873">
    <property type="entry name" value="BamE-like"/>
</dbReference>
<comment type="similarity">
    <text evidence="4">Belongs to the BamE family.</text>
</comment>
<dbReference type="PANTHER" id="PTHR37482">
    <property type="entry name" value="OUTER MEMBRANE PROTEIN ASSEMBLY FACTOR BAME"/>
    <property type="match status" value="1"/>
</dbReference>
<name>A0A0P0USE3_9GAMM</name>
<reference evidence="6 7" key="2">
    <citation type="journal article" date="2016" name="ISME J.">
        <title>Heterogeneous composition of key metabolic gene clusters in a vent mussel symbiont population.</title>
        <authorList>
            <person name="Ikuta T."/>
            <person name="Takaki Y."/>
            <person name="Nagai Y."/>
            <person name="Shimamura S."/>
            <person name="Tsuda M."/>
            <person name="Kawagucci S."/>
            <person name="Aoki Y."/>
            <person name="Inoue K."/>
            <person name="Teruya M."/>
            <person name="Satou K."/>
            <person name="Teruya K."/>
            <person name="Shimoji M."/>
            <person name="Tamotsu H."/>
            <person name="Hirano T."/>
            <person name="Maruyama T."/>
            <person name="Yoshida T."/>
        </authorList>
    </citation>
    <scope>NUCLEOTIDE SEQUENCE [LARGE SCALE GENOMIC DNA]</scope>
    <source>
        <strain evidence="6 7">Myojin Knoll</strain>
    </source>
</reference>
<reference evidence="6 7" key="1">
    <citation type="journal article" date="2000" name="Mar. Ecol. Prog. Ser.">
        <title>Phylogenetic characterization of endosymbionts in three hydrothermal vent mussels: influence on host distributions.</title>
        <authorList>
            <person name="Fujiwara Y."/>
            <person name="Takai K."/>
            <person name="Uematsu K."/>
            <person name="Tsuchida S."/>
            <person name="Hunt J.C."/>
            <person name="Hashimoto J."/>
        </authorList>
    </citation>
    <scope>NUCLEOTIDE SEQUENCE [LARGE SCALE GENOMIC DNA]</scope>
    <source>
        <strain evidence="6 7">Myojin Knoll</strain>
    </source>
</reference>
<keyword evidence="4" id="KW-0449">Lipoprotein</keyword>
<evidence type="ECO:0000256" key="1">
    <source>
        <dbReference type="ARBA" id="ARBA00022729"/>
    </source>
</evidence>
<dbReference type="RefSeq" id="WP_066044924.1">
    <property type="nucleotide sequence ID" value="NZ_AP013042.1"/>
</dbReference>
<dbReference type="GO" id="GO:0043165">
    <property type="term" value="P:Gram-negative-bacterium-type cell outer membrane assembly"/>
    <property type="evidence" value="ECO:0007669"/>
    <property type="project" value="UniProtKB-UniRule"/>
</dbReference>
<evidence type="ECO:0000256" key="4">
    <source>
        <dbReference type="HAMAP-Rule" id="MF_00925"/>
    </source>
</evidence>
<evidence type="ECO:0000256" key="3">
    <source>
        <dbReference type="ARBA" id="ARBA00023237"/>
    </source>
</evidence>
<dbReference type="GO" id="GO:0051205">
    <property type="term" value="P:protein insertion into membrane"/>
    <property type="evidence" value="ECO:0007669"/>
    <property type="project" value="UniProtKB-UniRule"/>
</dbReference>
<dbReference type="PROSITE" id="PS51257">
    <property type="entry name" value="PROKAR_LIPOPROTEIN"/>
    <property type="match status" value="1"/>
</dbReference>
<evidence type="ECO:0000259" key="5">
    <source>
        <dbReference type="Pfam" id="PF04355"/>
    </source>
</evidence>
<evidence type="ECO:0000313" key="7">
    <source>
        <dbReference type="Proteomes" id="UP000067399"/>
    </source>
</evidence>
<keyword evidence="4" id="KW-0564">Palmitate</keyword>
<dbReference type="GO" id="GO:1990063">
    <property type="term" value="C:Bam protein complex"/>
    <property type="evidence" value="ECO:0007669"/>
    <property type="project" value="TreeGrafter"/>
</dbReference>
<comment type="function">
    <text evidence="4">Part of the outer membrane protein assembly complex, which is involved in assembly and insertion of beta-barrel proteins into the outer membrane.</text>
</comment>
<protein>
    <recommendedName>
        <fullName evidence="4">Outer membrane protein assembly factor BamE</fullName>
    </recommendedName>
</protein>
<dbReference type="GO" id="GO:0030674">
    <property type="term" value="F:protein-macromolecule adaptor activity"/>
    <property type="evidence" value="ECO:0007669"/>
    <property type="project" value="TreeGrafter"/>
</dbReference>
<proteinExistence type="inferred from homology"/>
<dbReference type="KEGG" id="ebh:BSEPE_1083"/>
<dbReference type="HAMAP" id="MF_00925">
    <property type="entry name" value="OM_assembly_BamE"/>
    <property type="match status" value="1"/>
</dbReference>
<evidence type="ECO:0000256" key="2">
    <source>
        <dbReference type="ARBA" id="ARBA00023136"/>
    </source>
</evidence>
<dbReference type="InterPro" id="IPR007450">
    <property type="entry name" value="BamE_dom"/>
</dbReference>
<dbReference type="EMBL" id="AP013042">
    <property type="protein sequence ID" value="BAS68073.1"/>
    <property type="molecule type" value="Genomic_DNA"/>
</dbReference>
<dbReference type="Gene3D" id="3.30.1450.10">
    <property type="match status" value="1"/>
</dbReference>
<dbReference type="STRING" id="1303921.BSEPE_1083"/>
<dbReference type="Proteomes" id="UP000067399">
    <property type="component" value="Chromosome"/>
</dbReference>
<dbReference type="InterPro" id="IPR026592">
    <property type="entry name" value="BamE"/>
</dbReference>
<keyword evidence="7" id="KW-1185">Reference proteome</keyword>
<accession>A0A0P0USE3</accession>
<comment type="subcellular location">
    <subcellularLocation>
        <location evidence="4">Cell outer membrane</location>
        <topology evidence="4">Lipid-anchor</topology>
    </subcellularLocation>
</comment>
<dbReference type="Pfam" id="PF04355">
    <property type="entry name" value="BamE"/>
    <property type="match status" value="1"/>
</dbReference>